<dbReference type="Proteomes" id="UP000241362">
    <property type="component" value="Unassembled WGS sequence"/>
</dbReference>
<accession>A0A2T4J3W6</accession>
<keyword evidence="4" id="KW-1185">Reference proteome</keyword>
<protein>
    <submittedName>
        <fullName evidence="3">Bleomycin resistance protein</fullName>
    </submittedName>
</protein>
<gene>
    <name evidence="3" type="ORF">C5F44_17580</name>
</gene>
<comment type="caution">
    <text evidence="3">The sequence shown here is derived from an EMBL/GenBank/DDBJ whole genome shotgun (WGS) entry which is preliminary data.</text>
</comment>
<organism evidence="3 4">
    <name type="scientific">Fuscovulum blasticum DSM 2131</name>
    <dbReference type="NCBI Taxonomy" id="1188250"/>
    <lineage>
        <taxon>Bacteria</taxon>
        <taxon>Pseudomonadati</taxon>
        <taxon>Pseudomonadota</taxon>
        <taxon>Alphaproteobacteria</taxon>
        <taxon>Rhodobacterales</taxon>
        <taxon>Paracoccaceae</taxon>
        <taxon>Pseudogemmobacter</taxon>
    </lineage>
</organism>
<dbReference type="PANTHER" id="PTHR43048:SF3">
    <property type="entry name" value="METHYLMALONYL-COA EPIMERASE, MITOCHONDRIAL"/>
    <property type="match status" value="1"/>
</dbReference>
<dbReference type="AlphaFoldDB" id="A0A2T4J3W6"/>
<evidence type="ECO:0000313" key="3">
    <source>
        <dbReference type="EMBL" id="PTE12589.1"/>
    </source>
</evidence>
<dbReference type="InterPro" id="IPR051785">
    <property type="entry name" value="MMCE/EMCE_epimerase"/>
</dbReference>
<dbReference type="SUPFAM" id="SSF54593">
    <property type="entry name" value="Glyoxalase/Bleomycin resistance protein/Dihydroxybiphenyl dioxygenase"/>
    <property type="match status" value="1"/>
</dbReference>
<dbReference type="PANTHER" id="PTHR43048">
    <property type="entry name" value="METHYLMALONYL-COA EPIMERASE"/>
    <property type="match status" value="1"/>
</dbReference>
<dbReference type="InterPro" id="IPR037523">
    <property type="entry name" value="VOC_core"/>
</dbReference>
<feature type="domain" description="VOC" evidence="2">
    <location>
        <begin position="43"/>
        <end position="184"/>
    </location>
</feature>
<dbReference type="PROSITE" id="PS51819">
    <property type="entry name" value="VOC"/>
    <property type="match status" value="1"/>
</dbReference>
<keyword evidence="1" id="KW-0479">Metal-binding</keyword>
<name>A0A2T4J3W6_FUSBL</name>
<dbReference type="GO" id="GO:0046491">
    <property type="term" value="P:L-methylmalonyl-CoA metabolic process"/>
    <property type="evidence" value="ECO:0007669"/>
    <property type="project" value="TreeGrafter"/>
</dbReference>
<reference evidence="3 4" key="1">
    <citation type="submission" date="2018-03" db="EMBL/GenBank/DDBJ databases">
        <title>Rhodobacter blasticus.</title>
        <authorList>
            <person name="Meyer T.E."/>
            <person name="Miller S."/>
            <person name="Lodha T."/>
            <person name="Gandham S."/>
            <person name="Chintalapati S."/>
            <person name="Chintalapati V.R."/>
        </authorList>
    </citation>
    <scope>NUCLEOTIDE SEQUENCE [LARGE SCALE GENOMIC DNA]</scope>
    <source>
        <strain evidence="3 4">DSM 2131</strain>
    </source>
</reference>
<sequence length="192" mass="21405">MRRRRCSIFAARQRRWSPAMFLPLTEVFLPGEFNIGRRHMAMTVNHTGITVADLDHSEAMFQKLFGFETLSRATRDPDMISRVTGVPNARVEVAYMRNGSATVELLCYAAPEDRADFRPRPCDLGSLHMGFNVANLAQAMDEARKWSLELMGEVAVVNAGPNKGAKIVYLRDPRDGLVLELIEPAPNGQNGS</sequence>
<evidence type="ECO:0000259" key="2">
    <source>
        <dbReference type="PROSITE" id="PS51819"/>
    </source>
</evidence>
<dbReference type="EMBL" id="PZKE01000049">
    <property type="protein sequence ID" value="PTE12589.1"/>
    <property type="molecule type" value="Genomic_DNA"/>
</dbReference>
<dbReference type="GO" id="GO:0004493">
    <property type="term" value="F:methylmalonyl-CoA epimerase activity"/>
    <property type="evidence" value="ECO:0007669"/>
    <property type="project" value="TreeGrafter"/>
</dbReference>
<dbReference type="InterPro" id="IPR029068">
    <property type="entry name" value="Glyas_Bleomycin-R_OHBP_Dase"/>
</dbReference>
<evidence type="ECO:0000313" key="4">
    <source>
        <dbReference type="Proteomes" id="UP000241362"/>
    </source>
</evidence>
<proteinExistence type="predicted"/>
<dbReference type="Gene3D" id="3.10.180.10">
    <property type="entry name" value="2,3-Dihydroxybiphenyl 1,2-Dioxygenase, domain 1"/>
    <property type="match status" value="1"/>
</dbReference>
<evidence type="ECO:0000256" key="1">
    <source>
        <dbReference type="ARBA" id="ARBA00022723"/>
    </source>
</evidence>
<dbReference type="Pfam" id="PF13669">
    <property type="entry name" value="Glyoxalase_4"/>
    <property type="match status" value="1"/>
</dbReference>
<dbReference type="GO" id="GO:0046872">
    <property type="term" value="F:metal ion binding"/>
    <property type="evidence" value="ECO:0007669"/>
    <property type="project" value="UniProtKB-KW"/>
</dbReference>